<dbReference type="EMBL" id="JARXRO010000014">
    <property type="protein sequence ID" value="MDH5833551.1"/>
    <property type="molecule type" value="Genomic_DNA"/>
</dbReference>
<dbReference type="SUPFAM" id="SSF56935">
    <property type="entry name" value="Porins"/>
    <property type="match status" value="1"/>
</dbReference>
<evidence type="ECO:0000259" key="10">
    <source>
        <dbReference type="Pfam" id="PF07715"/>
    </source>
</evidence>
<dbReference type="Gene3D" id="2.40.170.20">
    <property type="entry name" value="TonB-dependent receptor, beta-barrel domain"/>
    <property type="match status" value="1"/>
</dbReference>
<name>A0ABT6JTS4_9GAMM</name>
<evidence type="ECO:0000256" key="7">
    <source>
        <dbReference type="PROSITE-ProRule" id="PRU01360"/>
    </source>
</evidence>
<comment type="caution">
    <text evidence="12">The sequence shown here is derived from an EMBL/GenBank/DDBJ whole genome shotgun (WGS) entry which is preliminary data.</text>
</comment>
<keyword evidence="3 7" id="KW-1134">Transmembrane beta strand</keyword>
<dbReference type="InterPro" id="IPR057601">
    <property type="entry name" value="Oar-like_b-barrel"/>
</dbReference>
<dbReference type="InterPro" id="IPR036942">
    <property type="entry name" value="Beta-barrel_TonB_sf"/>
</dbReference>
<feature type="domain" description="TonB-dependent receptor plug" evidence="10">
    <location>
        <begin position="135"/>
        <end position="232"/>
    </location>
</feature>
<feature type="chain" id="PRO_5047491961" evidence="9">
    <location>
        <begin position="31"/>
        <end position="1006"/>
    </location>
</feature>
<dbReference type="InterPro" id="IPR013784">
    <property type="entry name" value="Carb-bd-like_fold"/>
</dbReference>
<dbReference type="PROSITE" id="PS52016">
    <property type="entry name" value="TONB_DEPENDENT_REC_3"/>
    <property type="match status" value="1"/>
</dbReference>
<reference evidence="12 13" key="1">
    <citation type="submission" date="2023-04" db="EMBL/GenBank/DDBJ databases">
        <title>Luteimonas sp. M1R5S59.</title>
        <authorList>
            <person name="Sun J.-Q."/>
        </authorList>
    </citation>
    <scope>NUCLEOTIDE SEQUENCE [LARGE SCALE GENOMIC DNA]</scope>
    <source>
        <strain evidence="12 13">M1R5S59</strain>
    </source>
</reference>
<dbReference type="PANTHER" id="PTHR30069:SF46">
    <property type="entry name" value="OAR PROTEIN"/>
    <property type="match status" value="1"/>
</dbReference>
<evidence type="ECO:0000256" key="2">
    <source>
        <dbReference type="ARBA" id="ARBA00022448"/>
    </source>
</evidence>
<organism evidence="12 13">
    <name type="scientific">Luteimonas kalidii</name>
    <dbReference type="NCBI Taxonomy" id="3042025"/>
    <lineage>
        <taxon>Bacteria</taxon>
        <taxon>Pseudomonadati</taxon>
        <taxon>Pseudomonadota</taxon>
        <taxon>Gammaproteobacteria</taxon>
        <taxon>Lysobacterales</taxon>
        <taxon>Lysobacteraceae</taxon>
        <taxon>Luteimonas</taxon>
    </lineage>
</organism>
<dbReference type="InterPro" id="IPR039426">
    <property type="entry name" value="TonB-dep_rcpt-like"/>
</dbReference>
<feature type="domain" description="TonB-dependent transporter Oar-like beta-barrel" evidence="11">
    <location>
        <begin position="579"/>
        <end position="968"/>
    </location>
</feature>
<keyword evidence="4 7" id="KW-0812">Transmembrane</keyword>
<dbReference type="PANTHER" id="PTHR30069">
    <property type="entry name" value="TONB-DEPENDENT OUTER MEMBRANE RECEPTOR"/>
    <property type="match status" value="1"/>
</dbReference>
<keyword evidence="13" id="KW-1185">Reference proteome</keyword>
<sequence>MKASHTRFRRAALCIALGACIAATTPTVFAQSVTGAVAGRASAGDQITVRNEATGASRTVTVGGDGNYRLGQLPIGDYELQLVRNGQVVGDVIPVSIQLGGTTTVNLGGDGGLTNLDSVQVIGARVVNRVDVYSTESATNIRREEIARLPVDQNLASVALLAPGVVSTGATFGGLTFGGSTVAENAVYINGLNVTDPFRRQGFSTVPFGFYEEFQIKTGGYSAEFGRSTGGVINAVTRSGSNEFEAGMEVTLEPADWRASGRDRYYPDGKVNTVYSRDTNSWFKTNAWASGPIVEDRLFFFAMYEKRENRTRGYGDTTASFVDSPNDFWGVKLDWQISDGHLLELLAFSDEVESVTDRYNYDWDTDTRGNWFGNGYAETGGQNYSLTYTGHLTDNFVAKAMHGVNERSSVTGSPLDGVCTVFVRTADYDSENGEPDLPVGCHPTNSSISSRDDTREASRLDFEWTLGNHQLRFGVDQEILESVTSNIYPGDGQRYSAVPVVPGGPLSNGSLVPAGVTGILDARRYIQGAEVESTARALYIEDNWNITPNLLLNLGLRFDSFESEVGGDTFTKAEFGDMMAPRFGFSWDVKGDGSTKLFGNAGRYYIPMTNRIPEYFGGGSIDEHTFYVIDGWQELPHPVTGDPYLAPIIGDQIGPVDGSFNAGGGDFRTVVDRDLKQVYQDEFILGFQQALNREWSWGVNATYRETGRAIEDALINSAPDACPWYSGDWPIINPGETATLWCPTTEEWFELDTGSEGYRMLGSGIVVGYPKPKRVYKALEFQLDRAWDDKWAFNASYLWSRTEGNIEGPVNSDLGYADTGMVQYFDHPAGVERYGVLFNDYRHQFKFRGSYKFNEMWSVGSTLTVRSGGPITAFGVLWPNDNRAGGSFTNEFGGGGTGWLCVQYCITDADGNPSTYEDRVFEYTERGAFGRMPWVYNLGANVTWTLPVEGVDLKARLSVYNLLNKQTTINVHSRYEAQPGEARPYFGEGRVWQSPRYAQLVVTWNF</sequence>
<dbReference type="InterPro" id="IPR012910">
    <property type="entry name" value="Plug_dom"/>
</dbReference>
<comment type="subcellular location">
    <subcellularLocation>
        <location evidence="1 7">Cell outer membrane</location>
        <topology evidence="1 7">Multi-pass membrane protein</topology>
    </subcellularLocation>
</comment>
<evidence type="ECO:0000256" key="9">
    <source>
        <dbReference type="SAM" id="SignalP"/>
    </source>
</evidence>
<dbReference type="Pfam" id="PF25183">
    <property type="entry name" value="OMP_b-brl_4"/>
    <property type="match status" value="2"/>
</dbReference>
<dbReference type="Proteomes" id="UP001156873">
    <property type="component" value="Unassembled WGS sequence"/>
</dbReference>
<protein>
    <submittedName>
        <fullName evidence="12">TonB-dependent receptor</fullName>
    </submittedName>
</protein>
<proteinExistence type="inferred from homology"/>
<evidence type="ECO:0000313" key="13">
    <source>
        <dbReference type="Proteomes" id="UP001156873"/>
    </source>
</evidence>
<dbReference type="RefSeq" id="WP_280577823.1">
    <property type="nucleotide sequence ID" value="NZ_JARXRO010000014.1"/>
</dbReference>
<dbReference type="Pfam" id="PF07715">
    <property type="entry name" value="Plug"/>
    <property type="match status" value="1"/>
</dbReference>
<evidence type="ECO:0000256" key="6">
    <source>
        <dbReference type="ARBA" id="ARBA00023237"/>
    </source>
</evidence>
<feature type="domain" description="TonB-dependent transporter Oar-like beta-barrel" evidence="11">
    <location>
        <begin position="325"/>
        <end position="562"/>
    </location>
</feature>
<keyword evidence="2 7" id="KW-0813">Transport</keyword>
<keyword evidence="9" id="KW-0732">Signal</keyword>
<dbReference type="SUPFAM" id="SSF49452">
    <property type="entry name" value="Starch-binding domain-like"/>
    <property type="match status" value="1"/>
</dbReference>
<dbReference type="Gene3D" id="2.170.130.10">
    <property type="entry name" value="TonB-dependent receptor, plug domain"/>
    <property type="match status" value="1"/>
</dbReference>
<keyword evidence="5 7" id="KW-0472">Membrane</keyword>
<evidence type="ECO:0000256" key="8">
    <source>
        <dbReference type="SAM" id="MobiDB-lite"/>
    </source>
</evidence>
<evidence type="ECO:0000256" key="4">
    <source>
        <dbReference type="ARBA" id="ARBA00022692"/>
    </source>
</evidence>
<evidence type="ECO:0000256" key="3">
    <source>
        <dbReference type="ARBA" id="ARBA00022452"/>
    </source>
</evidence>
<dbReference type="Pfam" id="PF13620">
    <property type="entry name" value="CarboxypepD_reg"/>
    <property type="match status" value="1"/>
</dbReference>
<evidence type="ECO:0000256" key="1">
    <source>
        <dbReference type="ARBA" id="ARBA00004571"/>
    </source>
</evidence>
<feature type="signal peptide" evidence="9">
    <location>
        <begin position="1"/>
        <end position="30"/>
    </location>
</feature>
<comment type="similarity">
    <text evidence="7">Belongs to the TonB-dependent receptor family.</text>
</comment>
<evidence type="ECO:0000313" key="12">
    <source>
        <dbReference type="EMBL" id="MDH5833551.1"/>
    </source>
</evidence>
<evidence type="ECO:0000256" key="5">
    <source>
        <dbReference type="ARBA" id="ARBA00023136"/>
    </source>
</evidence>
<keyword evidence="12" id="KW-0675">Receptor</keyword>
<keyword evidence="6 7" id="KW-0998">Cell outer membrane</keyword>
<feature type="region of interest" description="Disordered" evidence="8">
    <location>
        <begin position="433"/>
        <end position="454"/>
    </location>
</feature>
<dbReference type="InterPro" id="IPR037066">
    <property type="entry name" value="Plug_dom_sf"/>
</dbReference>
<dbReference type="Gene3D" id="2.60.40.1120">
    <property type="entry name" value="Carboxypeptidase-like, regulatory domain"/>
    <property type="match status" value="1"/>
</dbReference>
<gene>
    <name evidence="12" type="ORF">QFW81_06385</name>
</gene>
<accession>A0ABT6JTS4</accession>
<evidence type="ECO:0000259" key="11">
    <source>
        <dbReference type="Pfam" id="PF25183"/>
    </source>
</evidence>